<dbReference type="PROSITE" id="PS50110">
    <property type="entry name" value="RESPONSE_REGULATORY"/>
    <property type="match status" value="1"/>
</dbReference>
<dbReference type="AlphaFoldDB" id="A0A1H8BNQ9"/>
<evidence type="ECO:0000313" key="10">
    <source>
        <dbReference type="EMBL" id="SEM84520.1"/>
    </source>
</evidence>
<evidence type="ECO:0000256" key="6">
    <source>
        <dbReference type="ARBA" id="ARBA00023163"/>
    </source>
</evidence>
<dbReference type="PANTHER" id="PTHR32071">
    <property type="entry name" value="TRANSCRIPTIONAL REGULATORY PROTEIN"/>
    <property type="match status" value="1"/>
</dbReference>
<dbReference type="InterPro" id="IPR027417">
    <property type="entry name" value="P-loop_NTPase"/>
</dbReference>
<evidence type="ECO:0000259" key="8">
    <source>
        <dbReference type="PROSITE" id="PS50045"/>
    </source>
</evidence>
<accession>A0A1H8BNQ9</accession>
<evidence type="ECO:0000256" key="1">
    <source>
        <dbReference type="ARBA" id="ARBA00022553"/>
    </source>
</evidence>
<dbReference type="GO" id="GO:0000160">
    <property type="term" value="P:phosphorelay signal transduction system"/>
    <property type="evidence" value="ECO:0007669"/>
    <property type="project" value="UniProtKB-KW"/>
</dbReference>
<dbReference type="InterPro" id="IPR002078">
    <property type="entry name" value="Sigma_54_int"/>
</dbReference>
<dbReference type="InterPro" id="IPR001789">
    <property type="entry name" value="Sig_transdc_resp-reg_receiver"/>
</dbReference>
<evidence type="ECO:0000259" key="9">
    <source>
        <dbReference type="PROSITE" id="PS50110"/>
    </source>
</evidence>
<keyword evidence="10" id="KW-0238">DNA-binding</keyword>
<dbReference type="GO" id="GO:0043565">
    <property type="term" value="F:sequence-specific DNA binding"/>
    <property type="evidence" value="ECO:0007669"/>
    <property type="project" value="InterPro"/>
</dbReference>
<evidence type="ECO:0000256" key="2">
    <source>
        <dbReference type="ARBA" id="ARBA00022741"/>
    </source>
</evidence>
<protein>
    <submittedName>
        <fullName evidence="10">DNA-binding transcriptional response regulator, NtrC family, contains REC, AAA-type ATPase, and a Fis-type DNA-binding domains</fullName>
    </submittedName>
</protein>
<dbReference type="Gene3D" id="1.10.8.60">
    <property type="match status" value="1"/>
</dbReference>
<evidence type="ECO:0000256" key="7">
    <source>
        <dbReference type="PROSITE-ProRule" id="PRU00169"/>
    </source>
</evidence>
<dbReference type="PANTHER" id="PTHR32071:SF17">
    <property type="entry name" value="TRANSCRIPTIONAL REGULATOR (NTRC FAMILY)"/>
    <property type="match status" value="1"/>
</dbReference>
<dbReference type="InterPro" id="IPR058031">
    <property type="entry name" value="AAA_lid_NorR"/>
</dbReference>
<dbReference type="GO" id="GO:0005524">
    <property type="term" value="F:ATP binding"/>
    <property type="evidence" value="ECO:0007669"/>
    <property type="project" value="UniProtKB-KW"/>
</dbReference>
<dbReference type="Pfam" id="PF02954">
    <property type="entry name" value="HTH_8"/>
    <property type="match status" value="1"/>
</dbReference>
<dbReference type="Gene3D" id="1.10.10.60">
    <property type="entry name" value="Homeodomain-like"/>
    <property type="match status" value="1"/>
</dbReference>
<dbReference type="SUPFAM" id="SSF52172">
    <property type="entry name" value="CheY-like"/>
    <property type="match status" value="1"/>
</dbReference>
<dbReference type="CDD" id="cd17550">
    <property type="entry name" value="REC_NtrX-like"/>
    <property type="match status" value="1"/>
</dbReference>
<dbReference type="Pfam" id="PF25601">
    <property type="entry name" value="AAA_lid_14"/>
    <property type="match status" value="1"/>
</dbReference>
<dbReference type="GO" id="GO:0006355">
    <property type="term" value="P:regulation of DNA-templated transcription"/>
    <property type="evidence" value="ECO:0007669"/>
    <property type="project" value="InterPro"/>
</dbReference>
<dbReference type="Proteomes" id="UP000199459">
    <property type="component" value="Unassembled WGS sequence"/>
</dbReference>
<feature type="domain" description="Sigma-54 factor interaction" evidence="8">
    <location>
        <begin position="136"/>
        <end position="333"/>
    </location>
</feature>
<keyword evidence="3" id="KW-0067">ATP-binding</keyword>
<reference evidence="10 11" key="1">
    <citation type="submission" date="2016-10" db="EMBL/GenBank/DDBJ databases">
        <authorList>
            <person name="de Groot N.N."/>
        </authorList>
    </citation>
    <scope>NUCLEOTIDE SEQUENCE [LARGE SCALE GENOMIC DNA]</scope>
    <source>
        <strain evidence="10 11">Nm22</strain>
    </source>
</reference>
<dbReference type="InterPro" id="IPR002197">
    <property type="entry name" value="HTH_Fis"/>
</dbReference>
<sequence length="421" mass="46554">MMTNNTILIVDDEIGIRELLSEILRDEGYRVALAENAEQARIWRNQTRPDLVLLDIWMPDTDGITLLKDWASNGMLTMPVIMMSGHGTIDTAVEATRIGAFGYLEKPIPLKKLLSTVGKAMRGGQNKQHTALSLASLGKGALIVELKKKLEKVANLKTPLLLMGEPGVGMEICAHFLHRPNTPWVEPDSLTILAEKPLDLLEQARDGLLFLKDIGETNKLAQKGLLLLLSKLDKYNVRLVCATSQPLAELAAQNNYNTKLYESLSGLTIGVPSLRAHREDIPDLANQILSGFAESGEVSPVLQFSTAALNCLRNYDWPGNLTQLTGVVHSLALTCTGDEITADMVQQAMVFPESTSSPSSTPDIPFDLSLREARDLFEKTYFERLIEEENGNMTRVAERAGLERTHLYRKIKLLGIKLRGN</sequence>
<feature type="domain" description="Response regulatory" evidence="9">
    <location>
        <begin position="6"/>
        <end position="121"/>
    </location>
</feature>
<name>A0A1H8BNQ9_9PROT</name>
<evidence type="ECO:0000313" key="11">
    <source>
        <dbReference type="Proteomes" id="UP000199459"/>
    </source>
</evidence>
<dbReference type="STRING" id="917.SAMN05216326_12628"/>
<evidence type="ECO:0000256" key="5">
    <source>
        <dbReference type="ARBA" id="ARBA00023015"/>
    </source>
</evidence>
<feature type="modified residue" description="4-aspartylphosphate" evidence="7">
    <location>
        <position position="55"/>
    </location>
</feature>
<dbReference type="OrthoDB" id="9808843at2"/>
<dbReference type="InterPro" id="IPR011006">
    <property type="entry name" value="CheY-like_superfamily"/>
</dbReference>
<keyword evidence="1 7" id="KW-0597">Phosphoprotein</keyword>
<dbReference type="SUPFAM" id="SSF46689">
    <property type="entry name" value="Homeodomain-like"/>
    <property type="match status" value="1"/>
</dbReference>
<dbReference type="Pfam" id="PF00072">
    <property type="entry name" value="Response_reg"/>
    <property type="match status" value="1"/>
</dbReference>
<dbReference type="InterPro" id="IPR009057">
    <property type="entry name" value="Homeodomain-like_sf"/>
</dbReference>
<evidence type="ECO:0000256" key="3">
    <source>
        <dbReference type="ARBA" id="ARBA00022840"/>
    </source>
</evidence>
<keyword evidence="4" id="KW-0902">Two-component regulatory system</keyword>
<dbReference type="PROSITE" id="PS50045">
    <property type="entry name" value="SIGMA54_INTERACT_4"/>
    <property type="match status" value="1"/>
</dbReference>
<gene>
    <name evidence="10" type="ORF">SAMN05216325_10330</name>
</gene>
<dbReference type="FunFam" id="3.40.50.2300:FF:000018">
    <property type="entry name" value="DNA-binding transcriptional regulator NtrC"/>
    <property type="match status" value="1"/>
</dbReference>
<evidence type="ECO:0000256" key="4">
    <source>
        <dbReference type="ARBA" id="ARBA00023012"/>
    </source>
</evidence>
<keyword evidence="6" id="KW-0804">Transcription</keyword>
<dbReference type="SMART" id="SM00448">
    <property type="entry name" value="REC"/>
    <property type="match status" value="1"/>
</dbReference>
<dbReference type="EMBL" id="FOCP01000003">
    <property type="protein sequence ID" value="SEM84520.1"/>
    <property type="molecule type" value="Genomic_DNA"/>
</dbReference>
<proteinExistence type="predicted"/>
<dbReference type="SUPFAM" id="SSF52540">
    <property type="entry name" value="P-loop containing nucleoside triphosphate hydrolases"/>
    <property type="match status" value="1"/>
</dbReference>
<keyword evidence="2" id="KW-0547">Nucleotide-binding</keyword>
<dbReference type="Gene3D" id="3.40.50.300">
    <property type="entry name" value="P-loop containing nucleotide triphosphate hydrolases"/>
    <property type="match status" value="1"/>
</dbReference>
<dbReference type="Gene3D" id="3.40.50.2300">
    <property type="match status" value="1"/>
</dbReference>
<organism evidence="10 11">
    <name type="scientific">Nitrosomonas marina</name>
    <dbReference type="NCBI Taxonomy" id="917"/>
    <lineage>
        <taxon>Bacteria</taxon>
        <taxon>Pseudomonadati</taxon>
        <taxon>Pseudomonadota</taxon>
        <taxon>Betaproteobacteria</taxon>
        <taxon>Nitrosomonadales</taxon>
        <taxon>Nitrosomonadaceae</taxon>
        <taxon>Nitrosomonas</taxon>
    </lineage>
</organism>
<dbReference type="Pfam" id="PF14532">
    <property type="entry name" value="Sigma54_activ_2"/>
    <property type="match status" value="1"/>
</dbReference>
<keyword evidence="5" id="KW-0805">Transcription regulation</keyword>